<dbReference type="PIRSF" id="PIRSF016578">
    <property type="entry name" value="HsaA"/>
    <property type="match status" value="1"/>
</dbReference>
<dbReference type="SUPFAM" id="SSF56645">
    <property type="entry name" value="Acyl-CoA dehydrogenase NM domain-like"/>
    <property type="match status" value="1"/>
</dbReference>
<name>A0A938B2L0_UNCTE</name>
<evidence type="ECO:0000256" key="2">
    <source>
        <dbReference type="ARBA" id="ARBA00049661"/>
    </source>
</evidence>
<dbReference type="GO" id="GO:0050660">
    <property type="term" value="F:flavin adenine dinucleotide binding"/>
    <property type="evidence" value="ECO:0007669"/>
    <property type="project" value="InterPro"/>
</dbReference>
<dbReference type="GO" id="GO:0003995">
    <property type="term" value="F:acyl-CoA dehydrogenase activity"/>
    <property type="evidence" value="ECO:0007669"/>
    <property type="project" value="TreeGrafter"/>
</dbReference>
<dbReference type="Gene3D" id="1.20.140.10">
    <property type="entry name" value="Butyryl-CoA Dehydrogenase, subunit A, domain 3"/>
    <property type="match status" value="1"/>
</dbReference>
<organism evidence="5 6">
    <name type="scientific">Tectimicrobiota bacterium</name>
    <dbReference type="NCBI Taxonomy" id="2528274"/>
    <lineage>
        <taxon>Bacteria</taxon>
        <taxon>Pseudomonadati</taxon>
        <taxon>Nitrospinota/Tectimicrobiota group</taxon>
        <taxon>Candidatus Tectimicrobiota</taxon>
    </lineage>
</organism>
<protein>
    <submittedName>
        <fullName evidence="5">Hydroxylase</fullName>
    </submittedName>
</protein>
<dbReference type="GO" id="GO:0005737">
    <property type="term" value="C:cytoplasm"/>
    <property type="evidence" value="ECO:0007669"/>
    <property type="project" value="TreeGrafter"/>
</dbReference>
<reference evidence="5" key="1">
    <citation type="submission" date="2019-03" db="EMBL/GenBank/DDBJ databases">
        <title>Lake Tanganyika Metagenome-Assembled Genomes (MAGs).</title>
        <authorList>
            <person name="Tran P."/>
        </authorList>
    </citation>
    <scope>NUCLEOTIDE SEQUENCE</scope>
    <source>
        <strain evidence="5">K_DeepCast_65m_m2_066</strain>
    </source>
</reference>
<proteinExistence type="inferred from homology"/>
<dbReference type="PANTHER" id="PTHR48083:SF5">
    <property type="entry name" value="NRGC PROTEIN"/>
    <property type="match status" value="1"/>
</dbReference>
<dbReference type="GO" id="GO:0033539">
    <property type="term" value="P:fatty acid beta-oxidation using acyl-CoA dehydrogenase"/>
    <property type="evidence" value="ECO:0007669"/>
    <property type="project" value="TreeGrafter"/>
</dbReference>
<feature type="domain" description="Acyl-CoA dehydrogenase/oxidase N-terminal" evidence="3">
    <location>
        <begin position="11"/>
        <end position="88"/>
    </location>
</feature>
<dbReference type="SUPFAM" id="SSF47203">
    <property type="entry name" value="Acyl-CoA dehydrogenase C-terminal domain-like"/>
    <property type="match status" value="1"/>
</dbReference>
<dbReference type="InterPro" id="IPR046373">
    <property type="entry name" value="Acyl-CoA_Oxase/DH_mid-dom_sf"/>
</dbReference>
<dbReference type="InterPro" id="IPR036250">
    <property type="entry name" value="AcylCo_DH-like_C"/>
</dbReference>
<dbReference type="InterPro" id="IPR009100">
    <property type="entry name" value="AcylCoA_DH/oxidase_NM_dom_sf"/>
</dbReference>
<evidence type="ECO:0000259" key="4">
    <source>
        <dbReference type="Pfam" id="PF08028"/>
    </source>
</evidence>
<feature type="domain" description="Acyl-CoA dehydrogenase C-terminal" evidence="4">
    <location>
        <begin position="245"/>
        <end position="374"/>
    </location>
</feature>
<dbReference type="Pfam" id="PF02771">
    <property type="entry name" value="Acyl-CoA_dh_N"/>
    <property type="match status" value="1"/>
</dbReference>
<dbReference type="Gene3D" id="2.40.110.10">
    <property type="entry name" value="Butyryl-CoA Dehydrogenase, subunit A, domain 2"/>
    <property type="match status" value="1"/>
</dbReference>
<dbReference type="EMBL" id="VGLS01000263">
    <property type="protein sequence ID" value="MBM3224129.1"/>
    <property type="molecule type" value="Genomic_DNA"/>
</dbReference>
<dbReference type="Gene3D" id="1.10.540.10">
    <property type="entry name" value="Acyl-CoA dehydrogenase/oxidase, N-terminal domain"/>
    <property type="match status" value="1"/>
</dbReference>
<dbReference type="Proteomes" id="UP000712673">
    <property type="component" value="Unassembled WGS sequence"/>
</dbReference>
<evidence type="ECO:0000313" key="6">
    <source>
        <dbReference type="Proteomes" id="UP000712673"/>
    </source>
</evidence>
<dbReference type="Pfam" id="PF08028">
    <property type="entry name" value="Acyl-CoA_dh_2"/>
    <property type="match status" value="1"/>
</dbReference>
<accession>A0A938B2L0</accession>
<comment type="similarity">
    <text evidence="2">Belongs to the HpaH/HsaA monooxygenase family.</text>
</comment>
<evidence type="ECO:0000313" key="5">
    <source>
        <dbReference type="EMBL" id="MBM3224129.1"/>
    </source>
</evidence>
<dbReference type="InterPro" id="IPR037069">
    <property type="entry name" value="AcylCoA_DH/ox_N_sf"/>
</dbReference>
<evidence type="ECO:0000256" key="1">
    <source>
        <dbReference type="ARBA" id="ARBA00023002"/>
    </source>
</evidence>
<dbReference type="PANTHER" id="PTHR48083">
    <property type="entry name" value="MEDIUM-CHAIN SPECIFIC ACYL-COA DEHYDROGENASE, MITOCHONDRIAL-RELATED"/>
    <property type="match status" value="1"/>
</dbReference>
<evidence type="ECO:0000259" key="3">
    <source>
        <dbReference type="Pfam" id="PF02771"/>
    </source>
</evidence>
<dbReference type="InterPro" id="IPR050741">
    <property type="entry name" value="Acyl-CoA_dehydrogenase"/>
</dbReference>
<keyword evidence="1" id="KW-0560">Oxidoreductase</keyword>
<gene>
    <name evidence="5" type="ORF">FJZ47_10035</name>
</gene>
<comment type="caution">
    <text evidence="5">The sequence shown here is derived from an EMBL/GenBank/DDBJ whole genome shotgun (WGS) entry which is preliminary data.</text>
</comment>
<sequence length="398" mass="42913">MAHVDLPHLESLQQAVQRLAPVIRAYADETEQNRRLAPPVVAAIAEAGLFRMMTPQALGGFEAHPLTFYHIVEEVARLDGSTGWCLFIAGCNPLMGAFLPDHTAAEVFGRDPHVAVAGVVLPYGRAVAQDGGYVVHGHWSYGSGCQHCAWIFCMCQVWDGERQRLTASGEPEVRALFLRTAQVRILDTWDVSGLAGTGSHDVVIDNVFVPEAYTCAFGLGMTPCSTYYQGLLYRYPLYGVFALPISAVALGIAQGAVDACLELAQTGRPSGNPARLGERALFHLRLAEAVALVRSARAWLHAAVQQAWEALQTHGEVYMEARADLLLAAANATRSAAAAVDSLYTIAGASANYRRSPLQRALRDVHAATQHMGTALPQFESAGRMLVGLPPLQPHILL</sequence>
<dbReference type="InterPro" id="IPR013107">
    <property type="entry name" value="Acyl-CoA_DH_C"/>
</dbReference>
<dbReference type="InterPro" id="IPR013786">
    <property type="entry name" value="AcylCoA_DH/ox_N"/>
</dbReference>
<dbReference type="AlphaFoldDB" id="A0A938B2L0"/>